<organism evidence="1 2">
    <name type="scientific">Merismopedia glauca CCAP 1448/3</name>
    <dbReference type="NCBI Taxonomy" id="1296344"/>
    <lineage>
        <taxon>Bacteria</taxon>
        <taxon>Bacillati</taxon>
        <taxon>Cyanobacteriota</taxon>
        <taxon>Cyanophyceae</taxon>
        <taxon>Synechococcales</taxon>
        <taxon>Merismopediaceae</taxon>
        <taxon>Merismopedia</taxon>
    </lineage>
</organism>
<evidence type="ECO:0000313" key="2">
    <source>
        <dbReference type="Proteomes" id="UP000238762"/>
    </source>
</evidence>
<protein>
    <submittedName>
        <fullName evidence="1">Uncharacterized protein</fullName>
    </submittedName>
</protein>
<reference evidence="1 2" key="1">
    <citation type="submission" date="2018-02" db="EMBL/GenBank/DDBJ databases">
        <authorList>
            <person name="Cohen D.B."/>
            <person name="Kent A.D."/>
        </authorList>
    </citation>
    <scope>NUCLEOTIDE SEQUENCE [LARGE SCALE GENOMIC DNA]</scope>
    <source>
        <strain evidence="1 2">CCAP 1448/3</strain>
    </source>
</reference>
<dbReference type="EMBL" id="PVWJ01000001">
    <property type="protein sequence ID" value="PSB05307.1"/>
    <property type="molecule type" value="Genomic_DNA"/>
</dbReference>
<reference evidence="1 2" key="2">
    <citation type="submission" date="2018-03" db="EMBL/GenBank/DDBJ databases">
        <title>The ancient ancestry and fast evolution of plastids.</title>
        <authorList>
            <person name="Moore K.R."/>
            <person name="Magnabosco C."/>
            <person name="Momper L."/>
            <person name="Gold D.A."/>
            <person name="Bosak T."/>
            <person name="Fournier G.P."/>
        </authorList>
    </citation>
    <scope>NUCLEOTIDE SEQUENCE [LARGE SCALE GENOMIC DNA]</scope>
    <source>
        <strain evidence="1 2">CCAP 1448/3</strain>
    </source>
</reference>
<gene>
    <name evidence="1" type="ORF">C7B64_00240</name>
</gene>
<evidence type="ECO:0000313" key="1">
    <source>
        <dbReference type="EMBL" id="PSB05307.1"/>
    </source>
</evidence>
<proteinExistence type="predicted"/>
<keyword evidence="2" id="KW-1185">Reference proteome</keyword>
<dbReference type="Proteomes" id="UP000238762">
    <property type="component" value="Unassembled WGS sequence"/>
</dbReference>
<dbReference type="OrthoDB" id="456914at2"/>
<comment type="caution">
    <text evidence="1">The sequence shown here is derived from an EMBL/GenBank/DDBJ whole genome shotgun (WGS) entry which is preliminary data.</text>
</comment>
<accession>A0A2T1CAY0</accession>
<name>A0A2T1CAY0_9CYAN</name>
<dbReference type="AlphaFoldDB" id="A0A2T1CAY0"/>
<sequence>MHHLDKSFDERKNNFEYLFKIADQAIESNNTEQLAAILSSITEIVKHSPFKQLPNSEQFRQALQNPNHKWQL</sequence>